<dbReference type="EMBL" id="SOFF01000028">
    <property type="protein sequence ID" value="TFB90008.1"/>
    <property type="molecule type" value="Genomic_DNA"/>
</dbReference>
<sequence length="398" mass="44603">MMDIRRLVLRIPGQWEDAWLYRGNLIVWDRHGAIYYVPVDKLRASAIHASDRHHGVLADHLVLRSERKSSLEFQDVLAIPSIRREFFSPLKAEPEVVISITPTVLRLASIEPIPGNITDTVVYGNRIFATSDAGVYETQFDSRYDEPSPVLQVIDAPATAVVAGNGQFAASLGDLGLISREVGFGDGDQWIRSAKNASVETLAPYSRNVTRSSVHLLNYGVDPIPDFIRATTRIDRRENGFQESIVTKFHQPSSLLQSLRGVMSEELTVDEMTAGDRFEVLGNANYRLLVRFGSKVQVLNLRAFQNQPLRVNQDRRIDVGKMMTRPIRHAMSTQALRSGFLVEHTGGVHILNDSGVIELTKELVVQARTFPNSRRYVDTVVLVREECLDLVGFVDLAQ</sequence>
<protein>
    <submittedName>
        <fullName evidence="1">Uncharacterized protein</fullName>
    </submittedName>
</protein>
<gene>
    <name evidence="1" type="ORF">E3O10_07790</name>
</gene>
<keyword evidence="2" id="KW-1185">Reference proteome</keyword>
<dbReference type="AlphaFoldDB" id="A0A5F0D4T1"/>
<reference evidence="1 2" key="1">
    <citation type="submission" date="2019-03" db="EMBL/GenBank/DDBJ databases">
        <title>Genomics of glacier-inhabiting Cryobacterium strains.</title>
        <authorList>
            <person name="Liu Q."/>
            <person name="Xin Y.-H."/>
        </authorList>
    </citation>
    <scope>NUCLEOTIDE SEQUENCE [LARGE SCALE GENOMIC DNA]</scope>
    <source>
        <strain evidence="1 2">Hh15</strain>
    </source>
</reference>
<evidence type="ECO:0000313" key="2">
    <source>
        <dbReference type="Proteomes" id="UP000297654"/>
    </source>
</evidence>
<name>A0A5F0D4T1_9MICO</name>
<comment type="caution">
    <text evidence="1">The sequence shown here is derived from an EMBL/GenBank/DDBJ whole genome shotgun (WGS) entry which is preliminary data.</text>
</comment>
<dbReference type="OrthoDB" id="5116679at2"/>
<dbReference type="RefSeq" id="WP_134450358.1">
    <property type="nucleotide sequence ID" value="NZ_FOCN01000056.1"/>
</dbReference>
<accession>A0A5F0D4T1</accession>
<dbReference type="Proteomes" id="UP000297654">
    <property type="component" value="Unassembled WGS sequence"/>
</dbReference>
<evidence type="ECO:0000313" key="1">
    <source>
        <dbReference type="EMBL" id="TFB90008.1"/>
    </source>
</evidence>
<organism evidence="1 2">
    <name type="scientific">Cryobacterium luteum</name>
    <dbReference type="NCBI Taxonomy" id="1424661"/>
    <lineage>
        <taxon>Bacteria</taxon>
        <taxon>Bacillati</taxon>
        <taxon>Actinomycetota</taxon>
        <taxon>Actinomycetes</taxon>
        <taxon>Micrococcales</taxon>
        <taxon>Microbacteriaceae</taxon>
        <taxon>Cryobacterium</taxon>
    </lineage>
</organism>
<proteinExistence type="predicted"/>